<sequence>MPYSDFTVKKVQEVFQVKLHETTGLFSGLPKKEASSHLLETLKENVSLATAINTEKARSELIIAPILVEIKKQHKGDLSLFSGVELTVDRDKDLNGFCDFLLSRSSEQLYVRSPIVMIVEAKNENIMSGLGQCIAEMIAAGIFNEREGESIDKSYGVITSGNLWRFLKLEGQDVHIDLDDYGIKELSEILGILSAMVELKA</sequence>
<dbReference type="Proteomes" id="UP000287853">
    <property type="component" value="Unassembled WGS sequence"/>
</dbReference>
<dbReference type="EMBL" id="MTKO01000104">
    <property type="protein sequence ID" value="RWX43969.1"/>
    <property type="molecule type" value="Genomic_DNA"/>
</dbReference>
<protein>
    <submittedName>
        <fullName evidence="1">Uncharacterized protein</fullName>
    </submittedName>
</protein>
<organism evidence="1 2">
    <name type="scientific">Candidatus Electrothrix aarhusensis</name>
    <dbReference type="NCBI Taxonomy" id="1859131"/>
    <lineage>
        <taxon>Bacteria</taxon>
        <taxon>Pseudomonadati</taxon>
        <taxon>Thermodesulfobacteriota</taxon>
        <taxon>Desulfobulbia</taxon>
        <taxon>Desulfobulbales</taxon>
        <taxon>Desulfobulbaceae</taxon>
        <taxon>Candidatus Electrothrix</taxon>
    </lineage>
</organism>
<name>A0A444IST7_9BACT</name>
<evidence type="ECO:0000313" key="2">
    <source>
        <dbReference type="Proteomes" id="UP000287853"/>
    </source>
</evidence>
<dbReference type="AlphaFoldDB" id="A0A444IST7"/>
<keyword evidence="2" id="KW-1185">Reference proteome</keyword>
<gene>
    <name evidence="1" type="ORF">H206_03609</name>
</gene>
<accession>A0A444IST7</accession>
<evidence type="ECO:0000313" key="1">
    <source>
        <dbReference type="EMBL" id="RWX43969.1"/>
    </source>
</evidence>
<proteinExistence type="predicted"/>
<reference evidence="1 2" key="1">
    <citation type="submission" date="2017-01" db="EMBL/GenBank/DDBJ databases">
        <title>The cable genome- insights into the physiology and evolution of filamentous bacteria capable of sulfide oxidation via long distance electron transfer.</title>
        <authorList>
            <person name="Schreiber L."/>
            <person name="Bjerg J.T."/>
            <person name="Boggild A."/>
            <person name="Van De Vossenberg J."/>
            <person name="Meysman F."/>
            <person name="Nielsen L.P."/>
            <person name="Schramm A."/>
            <person name="Kjeldsen K.U."/>
        </authorList>
    </citation>
    <scope>NUCLEOTIDE SEQUENCE [LARGE SCALE GENOMIC DNA]</scope>
    <source>
        <strain evidence="1">MCF</strain>
    </source>
</reference>
<comment type="caution">
    <text evidence="1">The sequence shown here is derived from an EMBL/GenBank/DDBJ whole genome shotgun (WGS) entry which is preliminary data.</text>
</comment>